<dbReference type="Pfam" id="PF02595">
    <property type="entry name" value="Gly_kinase"/>
    <property type="match status" value="1"/>
</dbReference>
<evidence type="ECO:0000256" key="2">
    <source>
        <dbReference type="ARBA" id="ARBA00022679"/>
    </source>
</evidence>
<dbReference type="InterPro" id="IPR004381">
    <property type="entry name" value="Glycerate_kinase"/>
</dbReference>
<dbReference type="InterPro" id="IPR018193">
    <property type="entry name" value="Glyc_kinase_flavodox-like_fold"/>
</dbReference>
<evidence type="ECO:0000256" key="3">
    <source>
        <dbReference type="ARBA" id="ARBA00022777"/>
    </source>
</evidence>
<comment type="caution">
    <text evidence="5">The sequence shown here is derived from an EMBL/GenBank/DDBJ whole genome shotgun (WGS) entry which is preliminary data.</text>
</comment>
<dbReference type="Gene3D" id="3.90.1510.10">
    <property type="entry name" value="Glycerate kinase, domain 2"/>
    <property type="match status" value="1"/>
</dbReference>
<protein>
    <submittedName>
        <fullName evidence="5">Glycerate kinase</fullName>
    </submittedName>
</protein>
<dbReference type="NCBIfam" id="TIGR00045">
    <property type="entry name" value="glycerate kinase"/>
    <property type="match status" value="1"/>
</dbReference>
<dbReference type="Gene3D" id="3.40.50.10350">
    <property type="entry name" value="Glycerate kinase, domain 1"/>
    <property type="match status" value="1"/>
</dbReference>
<accession>A0ABT5TV30</accession>
<comment type="similarity">
    <text evidence="1 4">Belongs to the glycerate kinase type-1 family.</text>
</comment>
<proteinExistence type="inferred from homology"/>
<dbReference type="Proteomes" id="UP001165561">
    <property type="component" value="Unassembled WGS sequence"/>
</dbReference>
<evidence type="ECO:0000313" key="6">
    <source>
        <dbReference type="Proteomes" id="UP001165561"/>
    </source>
</evidence>
<dbReference type="SUPFAM" id="SSF110738">
    <property type="entry name" value="Glycerate kinase I"/>
    <property type="match status" value="1"/>
</dbReference>
<evidence type="ECO:0000313" key="5">
    <source>
        <dbReference type="EMBL" id="MDD9205844.1"/>
    </source>
</evidence>
<dbReference type="InterPro" id="IPR036129">
    <property type="entry name" value="Glycerate_kinase_sf"/>
</dbReference>
<dbReference type="GO" id="GO:0016301">
    <property type="term" value="F:kinase activity"/>
    <property type="evidence" value="ECO:0007669"/>
    <property type="project" value="UniProtKB-KW"/>
</dbReference>
<reference evidence="5" key="1">
    <citation type="submission" date="2023-02" db="EMBL/GenBank/DDBJ databases">
        <title>Georgenia sp.10Sc9-8, isolated from a soil sample collected from the Taklamakan desert.</title>
        <authorList>
            <person name="Liu S."/>
        </authorList>
    </citation>
    <scope>NUCLEOTIDE SEQUENCE</scope>
    <source>
        <strain evidence="5">10Sc9-8</strain>
    </source>
</reference>
<name>A0ABT5TV30_9MICO</name>
<dbReference type="PANTHER" id="PTHR21599">
    <property type="entry name" value="GLYCERATE KINASE"/>
    <property type="match status" value="1"/>
</dbReference>
<evidence type="ECO:0000256" key="4">
    <source>
        <dbReference type="PIRNR" id="PIRNR006078"/>
    </source>
</evidence>
<dbReference type="EMBL" id="JARACI010000681">
    <property type="protein sequence ID" value="MDD9205844.1"/>
    <property type="molecule type" value="Genomic_DNA"/>
</dbReference>
<gene>
    <name evidence="5" type="ORF">PU560_05095</name>
</gene>
<dbReference type="PANTHER" id="PTHR21599:SF0">
    <property type="entry name" value="GLYCERATE KINASE"/>
    <property type="match status" value="1"/>
</dbReference>
<keyword evidence="2 4" id="KW-0808">Transferase</keyword>
<dbReference type="InterPro" id="IPR018197">
    <property type="entry name" value="Glycerate_kinase_RE-like"/>
</dbReference>
<evidence type="ECO:0000256" key="1">
    <source>
        <dbReference type="ARBA" id="ARBA00006284"/>
    </source>
</evidence>
<sequence>MTVADRHHADASTARPPRVLVAPDSFKGSLTAAEVGAHVCAGLRAASARPDCEVLPVADGGEGTLDAAIGAGFEPVHVRAAGPLGEPRATRYARRGDVALVEMAAVSGMDLSGATPQTALAATSRGTGELVRHALDAGARTIVLALGGSASTDGGAGMVRALGGRLSGRVGSLPDGGGALVDLVEVDLSGLDRRLQQVQVVLAGDVDNPLLGPCGAATVYGPQKGTDEATVRTLESGLGRWVDRLHAAGAASARSAAVLSGAGAAGGTGYAAMVLLDAEYRHGIDVVLDLVGFSRRVRGASLVVTGEGSLDEQSLRGKAPLGVARAAAEHGVPVVVVCGRSALTEDQQREAGFRSVYAMTTIEPDVHRCMTEPAPILRHIGTMVARDLSVPEGD</sequence>
<keyword evidence="6" id="KW-1185">Reference proteome</keyword>
<keyword evidence="3 4" id="KW-0418">Kinase</keyword>
<dbReference type="PIRSF" id="PIRSF006078">
    <property type="entry name" value="GlxK"/>
    <property type="match status" value="1"/>
</dbReference>
<organism evidence="5 6">
    <name type="scientific">Georgenia halotolerans</name>
    <dbReference type="NCBI Taxonomy" id="3028317"/>
    <lineage>
        <taxon>Bacteria</taxon>
        <taxon>Bacillati</taxon>
        <taxon>Actinomycetota</taxon>
        <taxon>Actinomycetes</taxon>
        <taxon>Micrococcales</taxon>
        <taxon>Bogoriellaceae</taxon>
        <taxon>Georgenia</taxon>
    </lineage>
</organism>